<feature type="transmembrane region" description="Helical" evidence="2">
    <location>
        <begin position="78"/>
        <end position="97"/>
    </location>
</feature>
<evidence type="ECO:0000313" key="3">
    <source>
        <dbReference type="EMBL" id="EJU02037.1"/>
    </source>
</evidence>
<evidence type="ECO:0000256" key="2">
    <source>
        <dbReference type="SAM" id="Phobius"/>
    </source>
</evidence>
<keyword evidence="4" id="KW-1185">Reference proteome</keyword>
<gene>
    <name evidence="3" type="ORF">DACRYDRAFT_22424</name>
</gene>
<dbReference type="Proteomes" id="UP000030653">
    <property type="component" value="Unassembled WGS sequence"/>
</dbReference>
<reference evidence="3 4" key="1">
    <citation type="journal article" date="2012" name="Science">
        <title>The Paleozoic origin of enzymatic lignin decomposition reconstructed from 31 fungal genomes.</title>
        <authorList>
            <person name="Floudas D."/>
            <person name="Binder M."/>
            <person name="Riley R."/>
            <person name="Barry K."/>
            <person name="Blanchette R.A."/>
            <person name="Henrissat B."/>
            <person name="Martinez A.T."/>
            <person name="Otillar R."/>
            <person name="Spatafora J.W."/>
            <person name="Yadav J.S."/>
            <person name="Aerts A."/>
            <person name="Benoit I."/>
            <person name="Boyd A."/>
            <person name="Carlson A."/>
            <person name="Copeland A."/>
            <person name="Coutinho P.M."/>
            <person name="de Vries R.P."/>
            <person name="Ferreira P."/>
            <person name="Findley K."/>
            <person name="Foster B."/>
            <person name="Gaskell J."/>
            <person name="Glotzer D."/>
            <person name="Gorecki P."/>
            <person name="Heitman J."/>
            <person name="Hesse C."/>
            <person name="Hori C."/>
            <person name="Igarashi K."/>
            <person name="Jurgens J.A."/>
            <person name="Kallen N."/>
            <person name="Kersten P."/>
            <person name="Kohler A."/>
            <person name="Kuees U."/>
            <person name="Kumar T.K.A."/>
            <person name="Kuo A."/>
            <person name="LaButti K."/>
            <person name="Larrondo L.F."/>
            <person name="Lindquist E."/>
            <person name="Ling A."/>
            <person name="Lombard V."/>
            <person name="Lucas S."/>
            <person name="Lundell T."/>
            <person name="Martin R."/>
            <person name="McLaughlin D.J."/>
            <person name="Morgenstern I."/>
            <person name="Morin E."/>
            <person name="Murat C."/>
            <person name="Nagy L.G."/>
            <person name="Nolan M."/>
            <person name="Ohm R.A."/>
            <person name="Patyshakuliyeva A."/>
            <person name="Rokas A."/>
            <person name="Ruiz-Duenas F.J."/>
            <person name="Sabat G."/>
            <person name="Salamov A."/>
            <person name="Samejima M."/>
            <person name="Schmutz J."/>
            <person name="Slot J.C."/>
            <person name="St John F."/>
            <person name="Stenlid J."/>
            <person name="Sun H."/>
            <person name="Sun S."/>
            <person name="Syed K."/>
            <person name="Tsang A."/>
            <person name="Wiebenga A."/>
            <person name="Young D."/>
            <person name="Pisabarro A."/>
            <person name="Eastwood D.C."/>
            <person name="Martin F."/>
            <person name="Cullen D."/>
            <person name="Grigoriev I.V."/>
            <person name="Hibbett D.S."/>
        </authorList>
    </citation>
    <scope>NUCLEOTIDE SEQUENCE [LARGE SCALE GENOMIC DNA]</scope>
    <source>
        <strain evidence="3 4">DJM-731 SS1</strain>
    </source>
</reference>
<dbReference type="AlphaFoldDB" id="M5G841"/>
<dbReference type="RefSeq" id="XP_040628934.1">
    <property type="nucleotide sequence ID" value="XM_040772790.1"/>
</dbReference>
<dbReference type="EMBL" id="JH795863">
    <property type="protein sequence ID" value="EJU02037.1"/>
    <property type="molecule type" value="Genomic_DNA"/>
</dbReference>
<sequence length="157" mass="17197">MSDTTGKGESSEPISRASPPQQEGAESVLKAGEDHDMEGCGEGAGEGGREKEKDSDDADIASNAATVGTPDLSLDAKFRIEILLMMLYLLNLVWWIGRRYAEQSLDLPILRQRPPFPNAYIPHGFPSSSRRPTGAREETVGEEETTAEEWETDELSD</sequence>
<organism evidence="3 4">
    <name type="scientific">Dacryopinax primogenitus (strain DJM 731)</name>
    <name type="common">Brown rot fungus</name>
    <dbReference type="NCBI Taxonomy" id="1858805"/>
    <lineage>
        <taxon>Eukaryota</taxon>
        <taxon>Fungi</taxon>
        <taxon>Dikarya</taxon>
        <taxon>Basidiomycota</taxon>
        <taxon>Agaricomycotina</taxon>
        <taxon>Dacrymycetes</taxon>
        <taxon>Dacrymycetales</taxon>
        <taxon>Dacrymycetaceae</taxon>
        <taxon>Dacryopinax</taxon>
    </lineage>
</organism>
<protein>
    <submittedName>
        <fullName evidence="3">Uncharacterized protein</fullName>
    </submittedName>
</protein>
<proteinExistence type="predicted"/>
<evidence type="ECO:0000256" key="1">
    <source>
        <dbReference type="SAM" id="MobiDB-lite"/>
    </source>
</evidence>
<feature type="region of interest" description="Disordered" evidence="1">
    <location>
        <begin position="1"/>
        <end position="68"/>
    </location>
</feature>
<feature type="compositionally biased region" description="Acidic residues" evidence="1">
    <location>
        <begin position="140"/>
        <end position="157"/>
    </location>
</feature>
<evidence type="ECO:0000313" key="4">
    <source>
        <dbReference type="Proteomes" id="UP000030653"/>
    </source>
</evidence>
<keyword evidence="2" id="KW-0472">Membrane</keyword>
<feature type="region of interest" description="Disordered" evidence="1">
    <location>
        <begin position="120"/>
        <end position="157"/>
    </location>
</feature>
<keyword evidence="2" id="KW-1133">Transmembrane helix</keyword>
<dbReference type="HOGENOM" id="CLU_1677835_0_0_1"/>
<accession>M5G841</accession>
<dbReference type="GeneID" id="63687852"/>
<keyword evidence="2" id="KW-0812">Transmembrane</keyword>
<name>M5G841_DACPD</name>